<dbReference type="PROSITE" id="PS50089">
    <property type="entry name" value="ZF_RING_2"/>
    <property type="match status" value="1"/>
</dbReference>
<proteinExistence type="predicted"/>
<reference evidence="8" key="1">
    <citation type="journal article" date="2020" name="Stud. Mycol.">
        <title>101 Dothideomycetes genomes: a test case for predicting lifestyles and emergence of pathogens.</title>
        <authorList>
            <person name="Haridas S."/>
            <person name="Albert R."/>
            <person name="Binder M."/>
            <person name="Bloem J."/>
            <person name="Labutti K."/>
            <person name="Salamov A."/>
            <person name="Andreopoulos B."/>
            <person name="Baker S."/>
            <person name="Barry K."/>
            <person name="Bills G."/>
            <person name="Bluhm B."/>
            <person name="Cannon C."/>
            <person name="Castanera R."/>
            <person name="Culley D."/>
            <person name="Daum C."/>
            <person name="Ezra D."/>
            <person name="Gonzalez J."/>
            <person name="Henrissat B."/>
            <person name="Kuo A."/>
            <person name="Liang C."/>
            <person name="Lipzen A."/>
            <person name="Lutzoni F."/>
            <person name="Magnuson J."/>
            <person name="Mondo S."/>
            <person name="Nolan M."/>
            <person name="Ohm R."/>
            <person name="Pangilinan J."/>
            <person name="Park H.-J."/>
            <person name="Ramirez L."/>
            <person name="Alfaro M."/>
            <person name="Sun H."/>
            <person name="Tritt A."/>
            <person name="Yoshinaga Y."/>
            <person name="Zwiers L.-H."/>
            <person name="Turgeon B."/>
            <person name="Goodwin S."/>
            <person name="Spatafora J."/>
            <person name="Crous P."/>
            <person name="Grigoriev I."/>
        </authorList>
    </citation>
    <scope>NUCLEOTIDE SEQUENCE</scope>
    <source>
        <strain evidence="8">CBS 123094</strain>
    </source>
</reference>
<accession>A0A6A5W798</accession>
<evidence type="ECO:0000256" key="5">
    <source>
        <dbReference type="SAM" id="MobiDB-lite"/>
    </source>
</evidence>
<organism evidence="8 9">
    <name type="scientific">Amniculicola lignicola CBS 123094</name>
    <dbReference type="NCBI Taxonomy" id="1392246"/>
    <lineage>
        <taxon>Eukaryota</taxon>
        <taxon>Fungi</taxon>
        <taxon>Dikarya</taxon>
        <taxon>Ascomycota</taxon>
        <taxon>Pezizomycotina</taxon>
        <taxon>Dothideomycetes</taxon>
        <taxon>Pleosporomycetidae</taxon>
        <taxon>Pleosporales</taxon>
        <taxon>Amniculicolaceae</taxon>
        <taxon>Amniculicola</taxon>
    </lineage>
</organism>
<evidence type="ECO:0000256" key="6">
    <source>
        <dbReference type="SAM" id="Phobius"/>
    </source>
</evidence>
<protein>
    <recommendedName>
        <fullName evidence="7">RING-type domain-containing protein</fullName>
    </recommendedName>
</protein>
<evidence type="ECO:0000259" key="7">
    <source>
        <dbReference type="PROSITE" id="PS50089"/>
    </source>
</evidence>
<evidence type="ECO:0000256" key="4">
    <source>
        <dbReference type="PROSITE-ProRule" id="PRU00175"/>
    </source>
</evidence>
<dbReference type="InterPro" id="IPR018957">
    <property type="entry name" value="Znf_C3HC4_RING-type"/>
</dbReference>
<evidence type="ECO:0000256" key="3">
    <source>
        <dbReference type="ARBA" id="ARBA00022833"/>
    </source>
</evidence>
<dbReference type="Gene3D" id="3.30.40.10">
    <property type="entry name" value="Zinc/RING finger domain, C3HC4 (zinc finger)"/>
    <property type="match status" value="1"/>
</dbReference>
<dbReference type="SMART" id="SM00184">
    <property type="entry name" value="RING"/>
    <property type="match status" value="1"/>
</dbReference>
<gene>
    <name evidence="8" type="ORF">P154DRAFT_539092</name>
</gene>
<dbReference type="InterPro" id="IPR013083">
    <property type="entry name" value="Znf_RING/FYVE/PHD"/>
</dbReference>
<feature type="region of interest" description="Disordered" evidence="5">
    <location>
        <begin position="874"/>
        <end position="895"/>
    </location>
</feature>
<evidence type="ECO:0000313" key="9">
    <source>
        <dbReference type="Proteomes" id="UP000799779"/>
    </source>
</evidence>
<dbReference type="AlphaFoldDB" id="A0A6A5W798"/>
<evidence type="ECO:0000256" key="1">
    <source>
        <dbReference type="ARBA" id="ARBA00022723"/>
    </source>
</evidence>
<keyword evidence="6" id="KW-1133">Transmembrane helix</keyword>
<dbReference type="PROSITE" id="PS00518">
    <property type="entry name" value="ZF_RING_1"/>
    <property type="match status" value="1"/>
</dbReference>
<name>A0A6A5W798_9PLEO</name>
<dbReference type="Proteomes" id="UP000799779">
    <property type="component" value="Unassembled WGS sequence"/>
</dbReference>
<dbReference type="InterPro" id="IPR001841">
    <property type="entry name" value="Znf_RING"/>
</dbReference>
<keyword evidence="1" id="KW-0479">Metal-binding</keyword>
<dbReference type="OrthoDB" id="6270329at2759"/>
<feature type="domain" description="RING-type" evidence="7">
    <location>
        <begin position="604"/>
        <end position="654"/>
    </location>
</feature>
<dbReference type="SUPFAM" id="SSF57850">
    <property type="entry name" value="RING/U-box"/>
    <property type="match status" value="1"/>
</dbReference>
<evidence type="ECO:0000313" key="8">
    <source>
        <dbReference type="EMBL" id="KAF1994995.1"/>
    </source>
</evidence>
<evidence type="ECO:0000256" key="2">
    <source>
        <dbReference type="ARBA" id="ARBA00022771"/>
    </source>
</evidence>
<keyword evidence="9" id="KW-1185">Reference proteome</keyword>
<dbReference type="InterPro" id="IPR017907">
    <property type="entry name" value="Znf_RING_CS"/>
</dbReference>
<feature type="transmembrane region" description="Helical" evidence="6">
    <location>
        <begin position="12"/>
        <end position="29"/>
    </location>
</feature>
<dbReference type="EMBL" id="ML977647">
    <property type="protein sequence ID" value="KAF1994995.1"/>
    <property type="molecule type" value="Genomic_DNA"/>
</dbReference>
<keyword evidence="6" id="KW-0472">Membrane</keyword>
<keyword evidence="2 4" id="KW-0863">Zinc-finger</keyword>
<feature type="compositionally biased region" description="Low complexity" evidence="5">
    <location>
        <begin position="883"/>
        <end position="892"/>
    </location>
</feature>
<dbReference type="Pfam" id="PF00097">
    <property type="entry name" value="zf-C3HC4"/>
    <property type="match status" value="1"/>
</dbReference>
<keyword evidence="3" id="KW-0862">Zinc</keyword>
<sequence>MNGEQVEYARKYWLCAIQINYLILMLQFWCEAELFGEAKALHDFCVGLFSNIQCHIHEVPSRWRNNRFILNVDDRKEPPDCMACEETSEFCNPQFAQQAFMLIRQSVDDGAGVGFSLKKIWLLWVQSAKSHDIEALSYTISGISKAMNLVGGGSRMYSWQYGSLGIENGDLMLQILDWFESGIATNFLWDMDVEIPTRRLHEWIVPVESAAELTDEDCSICCNAFTFADGSDTITGTQVIPIVQIQGKYLRKYNAPSKILFSDIFCSSRPQSLQHTIMDPSEPLSNTEQANTLVRVTSRPATPTFQGETVPPNDTVEPADIQLPIDDTDLLEPDRRGEYRARAMQVGYVAAMLKFRRGKSLDVQVSLLDESQHLFLDNLRLHAEYLLFSGLDLCCWRKNYQNDNTTEWVYPPLGCRACDDTCHTFGEEAYQCVRESVDDSISVLETMKALWNLWVNIDKLGPCEERELAVKDKWGSMAGAEKTSYMATFDLDLNTIKQWSSEIATRMIEDPAVRLSRSYFDRIFHDWGNAMVQGRGILEVGCHPWMFGDLGHENLHIYGLLREWYVDFLAQKFRSLQDRNYNYKVAPNWVESPESSEDLAEVRCPICYEDWGEKDAQPVKTRCNHLLCSSCYSGYIHDRMKVAGEDNPRCPTCRQDLQSGESQHRFHDHSWTEFFYGLVSDDIGYGYLEGTHVSPHQFAGRAVEELGQYLEGLEYERIVPELDAELHSITKYRDAVLGSTSVALQLASSLFPDTNDSGAEEETYERLEQKIVGLQIEGLYIARDRLAAFVVGDTEAYQRACLLERQLYAERLALKFLADLFYFCWSHDPWDDSDSEEEEPEAPEDAEIIPEETEGAPDVVELNIDSLTMDGVPPTEEMEDTQSVNSASSSQSMGWQGIEVEDEDTIKLRDLFVSIVGAWRHADQEARRSYRATLIPDR</sequence>
<dbReference type="GO" id="GO:0008270">
    <property type="term" value="F:zinc ion binding"/>
    <property type="evidence" value="ECO:0007669"/>
    <property type="project" value="UniProtKB-KW"/>
</dbReference>
<keyword evidence="6" id="KW-0812">Transmembrane</keyword>